<evidence type="ECO:0000313" key="4">
    <source>
        <dbReference type="Proteomes" id="UP001431131"/>
    </source>
</evidence>
<reference evidence="3" key="1">
    <citation type="submission" date="2022-02" db="EMBL/GenBank/DDBJ databases">
        <title>Fredinandcohnia quinoae sp. nov. isolated from Chenopodium quinoa seeds.</title>
        <authorList>
            <person name="Saati-Santamaria Z."/>
            <person name="Flores-Felix J.D."/>
            <person name="Igual J.M."/>
            <person name="Velazquez E."/>
            <person name="Garcia-Fraile P."/>
            <person name="Martinez-Molina E."/>
        </authorList>
    </citation>
    <scope>NUCLEOTIDE SEQUENCE</scope>
    <source>
        <strain evidence="3">SECRCQ15</strain>
    </source>
</reference>
<dbReference type="PANTHER" id="PTHR43155:SF2">
    <property type="entry name" value="CYCLIC DI-GMP PHOSPHODIESTERASE PA4108"/>
    <property type="match status" value="1"/>
</dbReference>
<accession>A0AAW5ECE0</accession>
<gene>
    <name evidence="3" type="ORF">MJG50_18630</name>
</gene>
<dbReference type="RefSeq" id="WP_240257273.1">
    <property type="nucleotide sequence ID" value="NZ_JAKTTI010000039.1"/>
</dbReference>
<protein>
    <submittedName>
        <fullName evidence="3">HD-GYP domain-containing protein</fullName>
    </submittedName>
</protein>
<dbReference type="NCBIfam" id="TIGR00277">
    <property type="entry name" value="HDIG"/>
    <property type="match status" value="1"/>
</dbReference>
<dbReference type="Proteomes" id="UP001431131">
    <property type="component" value="Unassembled WGS sequence"/>
</dbReference>
<organism evidence="3 4">
    <name type="scientific">Fredinandcohnia quinoae</name>
    <dbReference type="NCBI Taxonomy" id="2918902"/>
    <lineage>
        <taxon>Bacteria</taxon>
        <taxon>Bacillati</taxon>
        <taxon>Bacillota</taxon>
        <taxon>Bacilli</taxon>
        <taxon>Bacillales</taxon>
        <taxon>Bacillaceae</taxon>
        <taxon>Fredinandcohnia</taxon>
    </lineage>
</organism>
<feature type="domain" description="HD" evidence="1">
    <location>
        <begin position="98"/>
        <end position="221"/>
    </location>
</feature>
<dbReference type="SMART" id="SM00471">
    <property type="entry name" value="HDc"/>
    <property type="match status" value="1"/>
</dbReference>
<dbReference type="PANTHER" id="PTHR43155">
    <property type="entry name" value="CYCLIC DI-GMP PHOSPHODIESTERASE PA4108-RELATED"/>
    <property type="match status" value="1"/>
</dbReference>
<comment type="caution">
    <text evidence="3">The sequence shown here is derived from an EMBL/GenBank/DDBJ whole genome shotgun (WGS) entry which is preliminary data.</text>
</comment>
<dbReference type="SUPFAM" id="SSF109604">
    <property type="entry name" value="HD-domain/PDEase-like"/>
    <property type="match status" value="1"/>
</dbReference>
<dbReference type="InterPro" id="IPR037522">
    <property type="entry name" value="HD_GYP_dom"/>
</dbReference>
<feature type="domain" description="HD-GYP" evidence="2">
    <location>
        <begin position="76"/>
        <end position="272"/>
    </location>
</feature>
<dbReference type="InterPro" id="IPR006675">
    <property type="entry name" value="HDIG_dom"/>
</dbReference>
<dbReference type="Pfam" id="PF13487">
    <property type="entry name" value="HD_5"/>
    <property type="match status" value="1"/>
</dbReference>
<evidence type="ECO:0000313" key="3">
    <source>
        <dbReference type="EMBL" id="MCH1627355.1"/>
    </source>
</evidence>
<dbReference type="InterPro" id="IPR003607">
    <property type="entry name" value="HD/PDEase_dom"/>
</dbReference>
<dbReference type="CDD" id="cd00077">
    <property type="entry name" value="HDc"/>
    <property type="match status" value="1"/>
</dbReference>
<dbReference type="PROSITE" id="PS51831">
    <property type="entry name" value="HD"/>
    <property type="match status" value="1"/>
</dbReference>
<sequence>MLKNTKQEIKSLQSHELDHIIQMLENDKSFPERTISLISQKIDDAVNQIQDIFNIVKQSDTIPLNEIKENILPIIKVASATPHFFHLFFKLQSSDEYTYRHNIGVGIIATLIGKWLSLPEKLLAKLTIAAILHDIGKVKIPLEILNKPGKLTKVEYEIVKQHTILGYEILKKSEGVSEDISLVALQHHEREDGKGYPYGIQGNEISYLAKIVAIADVFHAMSSNRVYHDATPFYIVIRQMNDDVFGKFDPTILVPFISKIMNSLIGNKVLLTDGSYGVIKMVNPYDLTNPLVQINNKIIDLSIEKSIQIERII</sequence>
<dbReference type="InterPro" id="IPR006674">
    <property type="entry name" value="HD_domain"/>
</dbReference>
<keyword evidence="4" id="KW-1185">Reference proteome</keyword>
<dbReference type="Gene3D" id="1.10.3210.10">
    <property type="entry name" value="Hypothetical protein af1432"/>
    <property type="match status" value="1"/>
</dbReference>
<proteinExistence type="predicted"/>
<dbReference type="PROSITE" id="PS51832">
    <property type="entry name" value="HD_GYP"/>
    <property type="match status" value="1"/>
</dbReference>
<evidence type="ECO:0000259" key="1">
    <source>
        <dbReference type="PROSITE" id="PS51831"/>
    </source>
</evidence>
<evidence type="ECO:0000259" key="2">
    <source>
        <dbReference type="PROSITE" id="PS51832"/>
    </source>
</evidence>
<name>A0AAW5ECE0_9BACI</name>
<dbReference type="EMBL" id="JAKTTI010000039">
    <property type="protein sequence ID" value="MCH1627355.1"/>
    <property type="molecule type" value="Genomic_DNA"/>
</dbReference>
<dbReference type="AlphaFoldDB" id="A0AAW5ECE0"/>